<dbReference type="SMART" id="SM00267">
    <property type="entry name" value="GGDEF"/>
    <property type="match status" value="1"/>
</dbReference>
<accession>A0A2T5V7A6</accession>
<dbReference type="InterPro" id="IPR050469">
    <property type="entry name" value="Diguanylate_Cyclase"/>
</dbReference>
<comment type="catalytic activity">
    <reaction evidence="2">
        <text>2 GTP = 3',3'-c-di-GMP + 2 diphosphate</text>
        <dbReference type="Rhea" id="RHEA:24898"/>
        <dbReference type="ChEBI" id="CHEBI:33019"/>
        <dbReference type="ChEBI" id="CHEBI:37565"/>
        <dbReference type="ChEBI" id="CHEBI:58805"/>
        <dbReference type="EC" id="2.7.7.65"/>
    </reaction>
</comment>
<dbReference type="NCBIfam" id="TIGR00254">
    <property type="entry name" value="GGDEF"/>
    <property type="match status" value="1"/>
</dbReference>
<evidence type="ECO:0000313" key="6">
    <source>
        <dbReference type="Proteomes" id="UP000244081"/>
    </source>
</evidence>
<name>A0A2T5V7A6_9HYPH</name>
<organism evidence="5 6">
    <name type="scientific">Breoghania corrubedonensis</name>
    <dbReference type="NCBI Taxonomy" id="665038"/>
    <lineage>
        <taxon>Bacteria</taxon>
        <taxon>Pseudomonadati</taxon>
        <taxon>Pseudomonadota</taxon>
        <taxon>Alphaproteobacteria</taxon>
        <taxon>Hyphomicrobiales</taxon>
        <taxon>Stappiaceae</taxon>
        <taxon>Breoghania</taxon>
    </lineage>
</organism>
<dbReference type="EMBL" id="QAYG01000006">
    <property type="protein sequence ID" value="PTW59635.1"/>
    <property type="molecule type" value="Genomic_DNA"/>
</dbReference>
<dbReference type="SUPFAM" id="SSF55073">
    <property type="entry name" value="Nucleotide cyclase"/>
    <property type="match status" value="1"/>
</dbReference>
<dbReference type="FunFam" id="3.30.70.270:FF:000001">
    <property type="entry name" value="Diguanylate cyclase domain protein"/>
    <property type="match status" value="1"/>
</dbReference>
<keyword evidence="6" id="KW-1185">Reference proteome</keyword>
<evidence type="ECO:0000313" key="5">
    <source>
        <dbReference type="EMBL" id="PTW59635.1"/>
    </source>
</evidence>
<dbReference type="InterPro" id="IPR029787">
    <property type="entry name" value="Nucleotide_cyclase"/>
</dbReference>
<dbReference type="PANTHER" id="PTHR45138">
    <property type="entry name" value="REGULATORY COMPONENTS OF SENSORY TRANSDUCTION SYSTEM"/>
    <property type="match status" value="1"/>
</dbReference>
<comment type="caution">
    <text evidence="5">The sequence shown here is derived from an EMBL/GenBank/DDBJ whole genome shotgun (WGS) entry which is preliminary data.</text>
</comment>
<dbReference type="AlphaFoldDB" id="A0A2T5V7A6"/>
<feature type="coiled-coil region" evidence="3">
    <location>
        <begin position="35"/>
        <end position="69"/>
    </location>
</feature>
<dbReference type="EC" id="2.7.7.65" evidence="1"/>
<dbReference type="GO" id="GO:0052621">
    <property type="term" value="F:diguanylate cyclase activity"/>
    <property type="evidence" value="ECO:0007669"/>
    <property type="project" value="UniProtKB-EC"/>
</dbReference>
<keyword evidence="3" id="KW-0175">Coiled coil</keyword>
<feature type="domain" description="GGDEF" evidence="4">
    <location>
        <begin position="100"/>
        <end position="222"/>
    </location>
</feature>
<dbReference type="InterPro" id="IPR000160">
    <property type="entry name" value="GGDEF_dom"/>
</dbReference>
<dbReference type="Proteomes" id="UP000244081">
    <property type="component" value="Unassembled WGS sequence"/>
</dbReference>
<evidence type="ECO:0000256" key="3">
    <source>
        <dbReference type="SAM" id="Coils"/>
    </source>
</evidence>
<evidence type="ECO:0000256" key="2">
    <source>
        <dbReference type="ARBA" id="ARBA00034247"/>
    </source>
</evidence>
<evidence type="ECO:0000256" key="1">
    <source>
        <dbReference type="ARBA" id="ARBA00012528"/>
    </source>
</evidence>
<evidence type="ECO:0000259" key="4">
    <source>
        <dbReference type="PROSITE" id="PS50887"/>
    </source>
</evidence>
<reference evidence="5 6" key="1">
    <citation type="submission" date="2018-04" db="EMBL/GenBank/DDBJ databases">
        <title>Genomic Encyclopedia of Archaeal and Bacterial Type Strains, Phase II (KMG-II): from individual species to whole genera.</title>
        <authorList>
            <person name="Goeker M."/>
        </authorList>
    </citation>
    <scope>NUCLEOTIDE SEQUENCE [LARGE SCALE GENOMIC DNA]</scope>
    <source>
        <strain evidence="5 6">DSM 23382</strain>
    </source>
</reference>
<dbReference type="CDD" id="cd01949">
    <property type="entry name" value="GGDEF"/>
    <property type="match status" value="1"/>
</dbReference>
<dbReference type="PANTHER" id="PTHR45138:SF9">
    <property type="entry name" value="DIGUANYLATE CYCLASE DGCM-RELATED"/>
    <property type="match status" value="1"/>
</dbReference>
<dbReference type="Pfam" id="PF00990">
    <property type="entry name" value="GGDEF"/>
    <property type="match status" value="1"/>
</dbReference>
<sequence length="222" mass="24417">MQRGPTMRLAGAETTGGARNQDFSKAMCLEDPGLLSDATEQVEDLRDEVARLTDVVNAQRMEIRRLRRDAVRDVLTGLLNRRGFERVLERSIAFVSRYQSDVALIYADLDNFKSINDTLGHAAGDAALKHVAEVLLQALRRSDVVGRIGGDEFVALLWKSDECAARAVAREVSDALTRAPFVHKGRSVLLSASLGVATLAFEDSAAGVLDRADRDMYRVKSR</sequence>
<dbReference type="OrthoDB" id="9812260at2"/>
<proteinExistence type="predicted"/>
<dbReference type="PROSITE" id="PS50887">
    <property type="entry name" value="GGDEF"/>
    <property type="match status" value="1"/>
</dbReference>
<gene>
    <name evidence="5" type="ORF">C8N35_10616</name>
</gene>
<dbReference type="InterPro" id="IPR043128">
    <property type="entry name" value="Rev_trsase/Diguanyl_cyclase"/>
</dbReference>
<protein>
    <recommendedName>
        <fullName evidence="1">diguanylate cyclase</fullName>
        <ecNumber evidence="1">2.7.7.65</ecNumber>
    </recommendedName>
</protein>
<dbReference type="Gene3D" id="3.30.70.270">
    <property type="match status" value="1"/>
</dbReference>